<comment type="subcellular location">
    <subcellularLocation>
        <location evidence="1">Periplasm</location>
    </subcellularLocation>
</comment>
<dbReference type="Gene3D" id="3.40.190.10">
    <property type="entry name" value="Periplasmic binding protein-like II"/>
    <property type="match status" value="1"/>
</dbReference>
<evidence type="ECO:0000256" key="1">
    <source>
        <dbReference type="ARBA" id="ARBA00004418"/>
    </source>
</evidence>
<keyword evidence="4" id="KW-1185">Reference proteome</keyword>
<dbReference type="GO" id="GO:0042597">
    <property type="term" value="C:periplasmic space"/>
    <property type="evidence" value="ECO:0007669"/>
    <property type="project" value="UniProtKB-SubCell"/>
</dbReference>
<evidence type="ECO:0000313" key="4">
    <source>
        <dbReference type="Proteomes" id="UP000006512"/>
    </source>
</evidence>
<dbReference type="InterPro" id="IPR050490">
    <property type="entry name" value="Bact_solute-bd_prot1"/>
</dbReference>
<dbReference type="SUPFAM" id="SSF53850">
    <property type="entry name" value="Periplasmic binding protein-like II"/>
    <property type="match status" value="1"/>
</dbReference>
<sequence length="420" mass="46536">MTEVTVQRIFGECRANVPQGQAPIKNPDGECEVVTHLLDEFQKANPDIKLKVNIAPWPGYDQLSAQFASGDPPDIATMHMSAMPDFASRGLIEPLDGGFKEVSLDVDNFTPAARNGVTIDGQVYGMPFDNWTQLWHVNMNLFAKAGLVRDGQPILPRNPDELLAQARQFKAKTGLPYLLQPTDNERAAFTRNLFTYLLDQKAVVFSDPKTIRLNTPEARRIVNLFKQIYAEGLMAPGQDYPAAMAAFLNGEGGICLVGTWMIGTFEAEANTAGRPLYQGYTVKPYPMLYGTEQAAFVDGHAWVMPKRDRTPAERAAVLKLMKFLQVHDYDWARTGHLPTQKDVAQSAQYLSLPHRNDIVALASTGKTLPAGVERQFAIQDIVGDEMASAIRGHKSVDAALSDAEHRVNDLLFHVLSRQDR</sequence>
<dbReference type="AlphaFoldDB" id="F4QI18"/>
<protein>
    <submittedName>
        <fullName evidence="3">Bacterial extracellular solute-binding family protein</fullName>
    </submittedName>
</protein>
<proteinExistence type="inferred from homology"/>
<accession>F4QI18</accession>
<evidence type="ECO:0000256" key="2">
    <source>
        <dbReference type="ARBA" id="ARBA00008520"/>
    </source>
</evidence>
<dbReference type="Pfam" id="PF01547">
    <property type="entry name" value="SBP_bac_1"/>
    <property type="match status" value="1"/>
</dbReference>
<reference evidence="4" key="1">
    <citation type="submission" date="2011-03" db="EMBL/GenBank/DDBJ databases">
        <title>Draft genome sequence of Brevundimonas diminuta.</title>
        <authorList>
            <person name="Brown P.J.B."/>
            <person name="Buechlein A."/>
            <person name="Hemmerich C."/>
            <person name="Brun Y.V."/>
        </authorList>
    </citation>
    <scope>NUCLEOTIDE SEQUENCE [LARGE SCALE GENOMIC DNA]</scope>
    <source>
        <strain evidence="4">C19</strain>
    </source>
</reference>
<organism evidence="3 4">
    <name type="scientific">Asticcacaulis biprosthecium C19</name>
    <dbReference type="NCBI Taxonomy" id="715226"/>
    <lineage>
        <taxon>Bacteria</taxon>
        <taxon>Pseudomonadati</taxon>
        <taxon>Pseudomonadota</taxon>
        <taxon>Alphaproteobacteria</taxon>
        <taxon>Caulobacterales</taxon>
        <taxon>Caulobacteraceae</taxon>
        <taxon>Asticcacaulis</taxon>
    </lineage>
</organism>
<dbReference type="eggNOG" id="COG1653">
    <property type="taxonomic scope" value="Bacteria"/>
</dbReference>
<dbReference type="HOGENOM" id="CLU_031285_10_0_5"/>
<evidence type="ECO:0000313" key="3">
    <source>
        <dbReference type="EMBL" id="EGF92885.1"/>
    </source>
</evidence>
<gene>
    <name evidence="3" type="ORF">ABI_13230</name>
</gene>
<dbReference type="Proteomes" id="UP000006512">
    <property type="component" value="Unassembled WGS sequence"/>
</dbReference>
<dbReference type="EMBL" id="GL883077">
    <property type="protein sequence ID" value="EGF92885.1"/>
    <property type="molecule type" value="Genomic_DNA"/>
</dbReference>
<dbReference type="STRING" id="715226.ABI_13230"/>
<name>F4QI18_9CAUL</name>
<dbReference type="PANTHER" id="PTHR43649">
    <property type="entry name" value="ARABINOSE-BINDING PROTEIN-RELATED"/>
    <property type="match status" value="1"/>
</dbReference>
<dbReference type="PANTHER" id="PTHR43649:SF12">
    <property type="entry name" value="DIACETYLCHITOBIOSE BINDING PROTEIN DASA"/>
    <property type="match status" value="1"/>
</dbReference>
<comment type="similarity">
    <text evidence="2">Belongs to the bacterial solute-binding protein 1 family.</text>
</comment>
<dbReference type="InterPro" id="IPR006059">
    <property type="entry name" value="SBP"/>
</dbReference>